<evidence type="ECO:0000256" key="1">
    <source>
        <dbReference type="ARBA" id="ARBA00022729"/>
    </source>
</evidence>
<dbReference type="InterPro" id="IPR011964">
    <property type="entry name" value="YVTN_b-propeller_repeat"/>
</dbReference>
<gene>
    <name evidence="3" type="ORF">E4K66_24800</name>
</gene>
<keyword evidence="1" id="KW-0732">Signal</keyword>
<dbReference type="NCBIfam" id="TIGR02601">
    <property type="entry name" value="autotrns_rpt"/>
    <property type="match status" value="1"/>
</dbReference>
<dbReference type="PROSITE" id="PS51208">
    <property type="entry name" value="AUTOTRANSPORTER"/>
    <property type="match status" value="1"/>
</dbReference>
<dbReference type="SUPFAM" id="SSF51004">
    <property type="entry name" value="C-terminal (heme d1) domain of cytochrome cd1-nitrite reductase"/>
    <property type="match status" value="1"/>
</dbReference>
<dbReference type="InterPro" id="IPR036709">
    <property type="entry name" value="Autotransporte_beta_dom_sf"/>
</dbReference>
<dbReference type="AlphaFoldDB" id="A0A4Y9KZR5"/>
<dbReference type="Pfam" id="PF03797">
    <property type="entry name" value="Autotransporter"/>
    <property type="match status" value="1"/>
</dbReference>
<keyword evidence="4" id="KW-1185">Reference proteome</keyword>
<organism evidence="3 4">
    <name type="scientific">Bradyrhizobium frederickii</name>
    <dbReference type="NCBI Taxonomy" id="2560054"/>
    <lineage>
        <taxon>Bacteria</taxon>
        <taxon>Pseudomonadati</taxon>
        <taxon>Pseudomonadota</taxon>
        <taxon>Alphaproteobacteria</taxon>
        <taxon>Hyphomicrobiales</taxon>
        <taxon>Nitrobacteraceae</taxon>
        <taxon>Bradyrhizobium</taxon>
    </lineage>
</organism>
<dbReference type="Pfam" id="PF12951">
    <property type="entry name" value="PATR"/>
    <property type="match status" value="2"/>
</dbReference>
<dbReference type="InterPro" id="IPR019405">
    <property type="entry name" value="Lactonase_7-beta_prop"/>
</dbReference>
<evidence type="ECO:0000259" key="2">
    <source>
        <dbReference type="PROSITE" id="PS51208"/>
    </source>
</evidence>
<dbReference type="SMART" id="SM00869">
    <property type="entry name" value="Autotransporter"/>
    <property type="match status" value="1"/>
</dbReference>
<sequence>MRKDRTQLISRDRRQADLGSGCSHSEICAQARASWIALVAVCNACEIRMDFVSLRHRAHRPACRPVRDSPVAGMRARHAGARRWNGVIVGSMGIEGAGRRQRRSRSCRRRRTARGCGMLVILVLPYLGSTSASRAQIDNYGLWTAINSTPGQAVEFGTLSNAPIGSAFATSAYPHAAVFSADGRFAYVAAMSGAVDVIDVVSRTVVATIPVAVGPAGLALSPDGSSLYVTSSGANSVTVISTATNLVVGSPIAVGAVPYGVVVSPDGSRVYVANEGSASVSIIDAASKTVIGAVAVGGGPSGISVSPDGSRIYVANQGGGVSVIDAASQSVVTTVSISGLPLHVAVSPDGSRIYVTTQTNVLVVIDALTNTATANVALSSHGVGVSLTPDGSRAYITTGAGFYVLDTATNTIVSSPSMPIADNGTSGAAFIGPNVIVAAGGAVSAGSDAALSALSFGQYVNFNGGALRFTGAFSTARTISLLAGGGTIDTNGFNATLSGQIINTGALAKTGLGTLTLTGANTYSGGTFVSGGTLALSGAGTLGDAGGTTTVNSGATLDLGGTAQTQGAVGLNGGTIRNGNLNASVTSTGGVLNGIGGTASLTTTAGFTMLLGNNGYTGATTVNGGVLDVKGTITGTSSVTVNAGGVLMGAGTIDPLLVTIAGGGILAPGNGTPGSVTSIVGDLALQAGAIYQVQVNPSTASSAGASGTATLGGATVNAVFAAGSYIEKRYTILSAGGGISGTFASTVANSNLPANFKTDLSYDANNAYLDLSLAFVPPPASGLNGNQQAVANALVHSFDVNGGIPLIYGRMTAPGLTQASGEQGTAAQQTTISAMSQFMGLLTDPFAQREGRTSTPNSAAGFAEDSESSAYAARQRTDAFAMLAKAPAQKFAQRWSVWAAGFGGSQSTHGHATDGSNDTTSRIAGTAVGADYWLAPSTKLGFALAGGGTGFDVNGLGSGRSDLFQAGAYLYHANGPAYVSAALAYGWQNMTTDRTVTLAGTDRLRAAFDAHAYSGRLEGGYRVVASWLGGIGLTPYGAMQFTTLDLPGYAEQAVSGSSAFALSYAAKSVTDSRSELGLRTDRSFAMQDGVLALRGRVAWAHDFNPDRSAAATFQALPLASFVVNGAAQARDAALATASVEMRWTNGWSTAATFEGEFSSVTRSYAGKGSVRYGW</sequence>
<dbReference type="InterPro" id="IPR011048">
    <property type="entry name" value="Haem_d1_sf"/>
</dbReference>
<dbReference type="PANTHER" id="PTHR47197">
    <property type="entry name" value="PROTEIN NIRF"/>
    <property type="match status" value="1"/>
</dbReference>
<evidence type="ECO:0000313" key="4">
    <source>
        <dbReference type="Proteomes" id="UP000298225"/>
    </source>
</evidence>
<feature type="domain" description="Autotransporter" evidence="2">
    <location>
        <begin position="890"/>
        <end position="1174"/>
    </location>
</feature>
<dbReference type="OrthoDB" id="7195851at2"/>
<reference evidence="3 4" key="1">
    <citation type="submission" date="2019-03" db="EMBL/GenBank/DDBJ databases">
        <title>Bradyrhizobium strains diversity isolated from Chamaecrista fasciculata.</title>
        <authorList>
            <person name="Urquiaga M.C.O."/>
            <person name="Hungria M."/>
            <person name="Delamuta J.R.M."/>
        </authorList>
    </citation>
    <scope>NUCLEOTIDE SEQUENCE [LARGE SCALE GENOMIC DNA]</scope>
    <source>
        <strain evidence="3 4">CNPSo 3424</strain>
    </source>
</reference>
<dbReference type="Pfam" id="PF10282">
    <property type="entry name" value="Lactonase"/>
    <property type="match status" value="1"/>
</dbReference>
<dbReference type="InterPro" id="IPR015943">
    <property type="entry name" value="WD40/YVTN_repeat-like_dom_sf"/>
</dbReference>
<name>A0A4Y9KZR5_9BRAD</name>
<dbReference type="InterPro" id="IPR051200">
    <property type="entry name" value="Host-pathogen_enzymatic-act"/>
</dbReference>
<dbReference type="InterPro" id="IPR013425">
    <property type="entry name" value="Autotrns_rpt"/>
</dbReference>
<dbReference type="Gene3D" id="2.40.128.130">
    <property type="entry name" value="Autotransporter beta-domain"/>
    <property type="match status" value="1"/>
</dbReference>
<dbReference type="InterPro" id="IPR005546">
    <property type="entry name" value="Autotransporte_beta"/>
</dbReference>
<evidence type="ECO:0000313" key="3">
    <source>
        <dbReference type="EMBL" id="TFV35999.1"/>
    </source>
</evidence>
<dbReference type="SUPFAM" id="SSF103515">
    <property type="entry name" value="Autotransporter"/>
    <property type="match status" value="1"/>
</dbReference>
<dbReference type="NCBIfam" id="TIGR02276">
    <property type="entry name" value="beta_rpt_yvtn"/>
    <property type="match status" value="3"/>
</dbReference>
<comment type="caution">
    <text evidence="3">The sequence shown here is derived from an EMBL/GenBank/DDBJ whole genome shotgun (WGS) entry which is preliminary data.</text>
</comment>
<dbReference type="PANTHER" id="PTHR47197:SF3">
    <property type="entry name" value="DIHYDRO-HEME D1 DEHYDROGENASE"/>
    <property type="match status" value="1"/>
</dbReference>
<protein>
    <submittedName>
        <fullName evidence="3">Autotransporter domain-containing protein</fullName>
    </submittedName>
</protein>
<accession>A0A4Y9KZR5</accession>
<dbReference type="Gene3D" id="2.130.10.10">
    <property type="entry name" value="YVTN repeat-like/Quinoprotein amine dehydrogenase"/>
    <property type="match status" value="1"/>
</dbReference>
<dbReference type="Proteomes" id="UP000298225">
    <property type="component" value="Unassembled WGS sequence"/>
</dbReference>
<proteinExistence type="predicted"/>
<dbReference type="EMBL" id="SPQU01000012">
    <property type="protein sequence ID" value="TFV35999.1"/>
    <property type="molecule type" value="Genomic_DNA"/>
</dbReference>